<dbReference type="AlphaFoldDB" id="A0A6M3JBZ8"/>
<protein>
    <submittedName>
        <fullName evidence="1">Uncharacterized protein</fullName>
    </submittedName>
</protein>
<evidence type="ECO:0000313" key="2">
    <source>
        <dbReference type="EMBL" id="QJA81893.1"/>
    </source>
</evidence>
<sequence length="79" mass="9377">MSSSVIIKPKETRPKYVLQENQTFLAGFENKEDAIRVAKQLHRTGSFYFRCYHEVYELRGDKYIGIFQLKPFEEVKNSK</sequence>
<dbReference type="EMBL" id="MT141557">
    <property type="protein sequence ID" value="QJA66572.1"/>
    <property type="molecule type" value="Genomic_DNA"/>
</dbReference>
<proteinExistence type="predicted"/>
<gene>
    <name evidence="2" type="ORF">MM415A00476_0025</name>
    <name evidence="1" type="ORF">MM415B00342_0034</name>
</gene>
<dbReference type="EMBL" id="MT142473">
    <property type="protein sequence ID" value="QJA81893.1"/>
    <property type="molecule type" value="Genomic_DNA"/>
</dbReference>
<evidence type="ECO:0000313" key="1">
    <source>
        <dbReference type="EMBL" id="QJA66572.1"/>
    </source>
</evidence>
<name>A0A6M3JBZ8_9ZZZZ</name>
<organism evidence="1">
    <name type="scientific">viral metagenome</name>
    <dbReference type="NCBI Taxonomy" id="1070528"/>
    <lineage>
        <taxon>unclassified sequences</taxon>
        <taxon>metagenomes</taxon>
        <taxon>organismal metagenomes</taxon>
    </lineage>
</organism>
<reference evidence="1" key="1">
    <citation type="submission" date="2020-03" db="EMBL/GenBank/DDBJ databases">
        <title>The deep terrestrial virosphere.</title>
        <authorList>
            <person name="Holmfeldt K."/>
            <person name="Nilsson E."/>
            <person name="Simone D."/>
            <person name="Lopez-Fernandez M."/>
            <person name="Wu X."/>
            <person name="de Brujin I."/>
            <person name="Lundin D."/>
            <person name="Andersson A."/>
            <person name="Bertilsson S."/>
            <person name="Dopson M."/>
        </authorList>
    </citation>
    <scope>NUCLEOTIDE SEQUENCE</scope>
    <source>
        <strain evidence="2">MM415A00476</strain>
        <strain evidence="1">MM415B00342</strain>
    </source>
</reference>
<accession>A0A6M3JBZ8</accession>